<accession>A0A919MT24</accession>
<gene>
    <name evidence="3" type="ORF">Ari01nite_12690</name>
</gene>
<proteinExistence type="inferred from homology"/>
<dbReference type="EMBL" id="BOMV01000007">
    <property type="protein sequence ID" value="GIE93804.1"/>
    <property type="molecule type" value="Genomic_DNA"/>
</dbReference>
<evidence type="ECO:0000259" key="2">
    <source>
        <dbReference type="SMART" id="SM00507"/>
    </source>
</evidence>
<protein>
    <submittedName>
        <fullName evidence="3">HNH endonuclease</fullName>
    </submittedName>
</protein>
<organism evidence="3 4">
    <name type="scientific">Paractinoplanes rishiriensis</name>
    <dbReference type="NCBI Taxonomy" id="1050105"/>
    <lineage>
        <taxon>Bacteria</taxon>
        <taxon>Bacillati</taxon>
        <taxon>Actinomycetota</taxon>
        <taxon>Actinomycetes</taxon>
        <taxon>Micromonosporales</taxon>
        <taxon>Micromonosporaceae</taxon>
        <taxon>Paractinoplanes</taxon>
    </lineage>
</organism>
<sequence length="420" mass="46186">MRKLGEDLATLAAVPLWMLPDTELVDSLRAVHRLEQTAALLKVRLVHEAERHGVPGAQGHRTTARWLRDLLLMDPAPARELAERAETLLGRPGLEEAILDGHLDIRQGVAIAEALDAIPDDLADDESAPDAKQIAAQAETVMTEMAERLTASQLRQVGDRILAHVAPEVAERVEEAALRRREARAYAKRFFSLSRPAAGMVRVSGILTTEDAAIVNAALDPLCMPRPHDDRLPGQRRADALVDVCRLALRNRDLPANGGEPPQVSVTVAFDPLTGELGGGTLADGERVSAATVRRYACDARILPFVMGGQGQILDAGRSRRLVTGSLRRALVLRDQGCAFPDCDRPARWCDGHHLRSWYDGGTTCLDNLALLCGHHHRKLHDPASGWQARLGTDRLPEFIPPAWIDPEQRPRRNLFHPRK</sequence>
<dbReference type="Proteomes" id="UP000636960">
    <property type="component" value="Unassembled WGS sequence"/>
</dbReference>
<keyword evidence="3" id="KW-0255">Endonuclease</keyword>
<dbReference type="CDD" id="cd00085">
    <property type="entry name" value="HNHc"/>
    <property type="match status" value="1"/>
</dbReference>
<dbReference type="AlphaFoldDB" id="A0A919MT24"/>
<dbReference type="GO" id="GO:0008270">
    <property type="term" value="F:zinc ion binding"/>
    <property type="evidence" value="ECO:0007669"/>
    <property type="project" value="InterPro"/>
</dbReference>
<dbReference type="InterPro" id="IPR002711">
    <property type="entry name" value="HNH"/>
</dbReference>
<evidence type="ECO:0000313" key="3">
    <source>
        <dbReference type="EMBL" id="GIE93804.1"/>
    </source>
</evidence>
<dbReference type="InterPro" id="IPR003870">
    <property type="entry name" value="DUF222"/>
</dbReference>
<name>A0A919MT24_9ACTN</name>
<dbReference type="SMART" id="SM00507">
    <property type="entry name" value="HNHc"/>
    <property type="match status" value="1"/>
</dbReference>
<dbReference type="GO" id="GO:0004519">
    <property type="term" value="F:endonuclease activity"/>
    <property type="evidence" value="ECO:0007669"/>
    <property type="project" value="UniProtKB-KW"/>
</dbReference>
<dbReference type="InterPro" id="IPR003615">
    <property type="entry name" value="HNH_nuc"/>
</dbReference>
<comment type="similarity">
    <text evidence="1">Belongs to the Rv1128c/1148c/1588c/1702c/1945/3466 family.</text>
</comment>
<evidence type="ECO:0000256" key="1">
    <source>
        <dbReference type="ARBA" id="ARBA00023450"/>
    </source>
</evidence>
<keyword evidence="3" id="KW-0540">Nuclease</keyword>
<dbReference type="Pfam" id="PF02720">
    <property type="entry name" value="DUF222"/>
    <property type="match status" value="1"/>
</dbReference>
<evidence type="ECO:0000313" key="4">
    <source>
        <dbReference type="Proteomes" id="UP000636960"/>
    </source>
</evidence>
<keyword evidence="4" id="KW-1185">Reference proteome</keyword>
<dbReference type="GO" id="GO:0003676">
    <property type="term" value="F:nucleic acid binding"/>
    <property type="evidence" value="ECO:0007669"/>
    <property type="project" value="InterPro"/>
</dbReference>
<reference evidence="3" key="1">
    <citation type="submission" date="2021-01" db="EMBL/GenBank/DDBJ databases">
        <title>Whole genome shotgun sequence of Actinoplanes rishiriensis NBRC 108556.</title>
        <authorList>
            <person name="Komaki H."/>
            <person name="Tamura T."/>
        </authorList>
    </citation>
    <scope>NUCLEOTIDE SEQUENCE</scope>
    <source>
        <strain evidence="3">NBRC 108556</strain>
    </source>
</reference>
<keyword evidence="3" id="KW-0378">Hydrolase</keyword>
<comment type="caution">
    <text evidence="3">The sequence shown here is derived from an EMBL/GenBank/DDBJ whole genome shotgun (WGS) entry which is preliminary data.</text>
</comment>
<dbReference type="Pfam" id="PF01844">
    <property type="entry name" value="HNH"/>
    <property type="match status" value="1"/>
</dbReference>
<feature type="domain" description="HNH nuclease" evidence="2">
    <location>
        <begin position="326"/>
        <end position="378"/>
    </location>
</feature>